<dbReference type="GO" id="GO:0003677">
    <property type="term" value="F:DNA binding"/>
    <property type="evidence" value="ECO:0007669"/>
    <property type="project" value="UniProtKB-KW"/>
</dbReference>
<sequence length="390" mass="42238">MHGALKRNALRTELDRKRSYGSAMRFSWTDVCARRLAQHGLSTPLDASPAEVVSAMAGTHAQVISAAELSIALRINGATRADVQRADGLVRTFGPRGTVHLLPADELPLWLGALSAIPPGPTSWDEHVRMTGEQTEQVLAAIGEALDGKELTIDELTAALAESVGPWAVDRVMPAFQDLWPRWRTVTHLAGIRGVLCFGANRGRKVTYTNPGVTPAPAHESLPHVVRSYLRAYGPSTPQRFAHWLSAPVKWATEVFASVDLEQVDVEGETAWILAGDTAVPEPVECVRLLPYFDGYAYRVGNQPPALLYPGKASERVLPQNFQYLVVNGAVAGLWHQRKSGRKLAITVETLLKLGKRQRAELDEQAQRVGEIVGATPALTLGAVTVGGHA</sequence>
<keyword evidence="2" id="KW-1185">Reference proteome</keyword>
<name>A0ABX2FCE2_9PSEU</name>
<keyword evidence="1" id="KW-0238">DNA-binding</keyword>
<gene>
    <name evidence="1" type="ORF">GC106_62960</name>
</gene>
<proteinExistence type="predicted"/>
<dbReference type="InterPro" id="IPR009351">
    <property type="entry name" value="AlkZ-like"/>
</dbReference>
<dbReference type="PANTHER" id="PTHR38479:SF2">
    <property type="entry name" value="WINGED HELIX DNA-BINDING DOMAIN-CONTAINING PROTEIN"/>
    <property type="match status" value="1"/>
</dbReference>
<dbReference type="EMBL" id="JAAATY010000024">
    <property type="protein sequence ID" value="NRN69040.1"/>
    <property type="molecule type" value="Genomic_DNA"/>
</dbReference>
<evidence type="ECO:0000313" key="1">
    <source>
        <dbReference type="EMBL" id="NRN69040.1"/>
    </source>
</evidence>
<evidence type="ECO:0000313" key="2">
    <source>
        <dbReference type="Proteomes" id="UP000763557"/>
    </source>
</evidence>
<protein>
    <submittedName>
        <fullName evidence="1">Winged helix DNA-binding domain-containing protein</fullName>
    </submittedName>
</protein>
<comment type="caution">
    <text evidence="1">The sequence shown here is derived from an EMBL/GenBank/DDBJ whole genome shotgun (WGS) entry which is preliminary data.</text>
</comment>
<accession>A0ABX2FCE2</accession>
<dbReference type="Proteomes" id="UP000763557">
    <property type="component" value="Unassembled WGS sequence"/>
</dbReference>
<organism evidence="1 2">
    <name type="scientific">Kibdelosporangium persicum</name>
    <dbReference type="NCBI Taxonomy" id="2698649"/>
    <lineage>
        <taxon>Bacteria</taxon>
        <taxon>Bacillati</taxon>
        <taxon>Actinomycetota</taxon>
        <taxon>Actinomycetes</taxon>
        <taxon>Pseudonocardiales</taxon>
        <taxon>Pseudonocardiaceae</taxon>
        <taxon>Kibdelosporangium</taxon>
    </lineage>
</organism>
<dbReference type="PANTHER" id="PTHR38479">
    <property type="entry name" value="LMO0824 PROTEIN"/>
    <property type="match status" value="1"/>
</dbReference>
<reference evidence="1 2" key="1">
    <citation type="submission" date="2020-01" db="EMBL/GenBank/DDBJ databases">
        <title>Kibdelosporangium persica a novel Actinomycetes from a hot desert in Iran.</title>
        <authorList>
            <person name="Safaei N."/>
            <person name="Zaburannyi N."/>
            <person name="Mueller R."/>
            <person name="Wink J."/>
        </authorList>
    </citation>
    <scope>NUCLEOTIDE SEQUENCE [LARGE SCALE GENOMIC DNA]</scope>
    <source>
        <strain evidence="1 2">4NS15</strain>
    </source>
</reference>
<dbReference type="Pfam" id="PF06224">
    <property type="entry name" value="AlkZ-like"/>
    <property type="match status" value="1"/>
</dbReference>